<dbReference type="EC" id="3.6.4.-" evidence="9 10"/>
<dbReference type="CDD" id="cd04459">
    <property type="entry name" value="Rho_CSD"/>
    <property type="match status" value="1"/>
</dbReference>
<evidence type="ECO:0000256" key="5">
    <source>
        <dbReference type="ARBA" id="ARBA00022840"/>
    </source>
</evidence>
<dbReference type="Pfam" id="PF07497">
    <property type="entry name" value="Rho_RNA_bind"/>
    <property type="match status" value="1"/>
</dbReference>
<dbReference type="HAMAP" id="MF_01884">
    <property type="entry name" value="Rho"/>
    <property type="match status" value="1"/>
</dbReference>
<evidence type="ECO:0000256" key="1">
    <source>
        <dbReference type="ARBA" id="ARBA00022472"/>
    </source>
</evidence>
<evidence type="ECO:0000256" key="11">
    <source>
        <dbReference type="PROSITE-ProRule" id="PRU01203"/>
    </source>
</evidence>
<feature type="binding site" evidence="9">
    <location>
        <begin position="429"/>
        <end position="434"/>
    </location>
    <ligand>
        <name>ATP</name>
        <dbReference type="ChEBI" id="CHEBI:30616"/>
    </ligand>
</feature>
<comment type="caution">
    <text evidence="9">Lacks conserved residue(s) required for the propagation of feature annotation.</text>
</comment>
<evidence type="ECO:0000256" key="8">
    <source>
        <dbReference type="ARBA" id="ARBA00023163"/>
    </source>
</evidence>
<evidence type="ECO:0000256" key="3">
    <source>
        <dbReference type="ARBA" id="ARBA00022801"/>
    </source>
</evidence>
<keyword evidence="7 9" id="KW-0805">Transcription regulation</keyword>
<comment type="subunit">
    <text evidence="9">Homohexamer. The homohexamer assembles into an open ring structure.</text>
</comment>
<dbReference type="PROSITE" id="PS51856">
    <property type="entry name" value="RHO_RNA_BD"/>
    <property type="match status" value="1"/>
</dbReference>
<feature type="binding site" evidence="9">
    <location>
        <position position="460"/>
    </location>
    <ligand>
        <name>ATP</name>
        <dbReference type="ChEBI" id="CHEBI:30616"/>
    </ligand>
</feature>
<dbReference type="InterPro" id="IPR011112">
    <property type="entry name" value="Rho-like_N"/>
</dbReference>
<dbReference type="Pfam" id="PF07498">
    <property type="entry name" value="Rho_N"/>
    <property type="match status" value="1"/>
</dbReference>
<keyword evidence="15" id="KW-1185">Reference proteome</keyword>
<dbReference type="Gene3D" id="3.40.50.300">
    <property type="entry name" value="P-loop containing nucleotide triphosphate hydrolases"/>
    <property type="match status" value="1"/>
</dbReference>
<dbReference type="EMBL" id="BMSZ01000003">
    <property type="protein sequence ID" value="GGS40748.1"/>
    <property type="molecule type" value="Genomic_DNA"/>
</dbReference>
<comment type="function">
    <text evidence="9">Facilitates transcription termination by a mechanism that involves Rho binding to the nascent RNA, activation of Rho's RNA-dependent ATPase activity, and release of the mRNA from the DNA template.</text>
</comment>
<evidence type="ECO:0000256" key="10">
    <source>
        <dbReference type="NCBIfam" id="TIGR00767"/>
    </source>
</evidence>
<dbReference type="SUPFAM" id="SSF68912">
    <property type="entry name" value="Rho N-terminal domain-like"/>
    <property type="match status" value="1"/>
</dbReference>
<dbReference type="Pfam" id="PF00006">
    <property type="entry name" value="ATP-synt_ab"/>
    <property type="match status" value="1"/>
</dbReference>
<keyword evidence="1 9" id="KW-0806">Transcription termination</keyword>
<dbReference type="InterPro" id="IPR000194">
    <property type="entry name" value="ATPase_F1/V1/A1_a/bsu_nucl-bd"/>
</dbReference>
<dbReference type="PANTHER" id="PTHR46425:SF1">
    <property type="entry name" value="TRANSCRIPTION TERMINATION FACTOR RHO"/>
    <property type="match status" value="1"/>
</dbReference>
<evidence type="ECO:0000256" key="9">
    <source>
        <dbReference type="HAMAP-Rule" id="MF_01884"/>
    </source>
</evidence>
<dbReference type="SMART" id="SM00357">
    <property type="entry name" value="CSP"/>
    <property type="match status" value="1"/>
</dbReference>
<dbReference type="SUPFAM" id="SSF52540">
    <property type="entry name" value="P-loop containing nucleoside triphosphate hydrolases"/>
    <property type="match status" value="1"/>
</dbReference>
<gene>
    <name evidence="9" type="primary">rho</name>
    <name evidence="14" type="ORF">GCM10010253_13120</name>
</gene>
<keyword evidence="6 9" id="KW-0694">RNA-binding</keyword>
<feature type="compositionally biased region" description="Low complexity" evidence="12">
    <location>
        <begin position="240"/>
        <end position="255"/>
    </location>
</feature>
<dbReference type="RefSeq" id="WP_128818597.1">
    <property type="nucleotide sequence ID" value="NZ_BMSZ01000003.1"/>
</dbReference>
<dbReference type="InterPro" id="IPR012340">
    <property type="entry name" value="NA-bd_OB-fold"/>
</dbReference>
<keyword evidence="3 9" id="KW-0378">Hydrolase</keyword>
<dbReference type="Gene3D" id="2.40.50.140">
    <property type="entry name" value="Nucleic acid-binding proteins"/>
    <property type="match status" value="1"/>
</dbReference>
<dbReference type="SMART" id="SM00959">
    <property type="entry name" value="Rho_N"/>
    <property type="match status" value="1"/>
</dbReference>
<comment type="caution">
    <text evidence="14">The sequence shown here is derived from an EMBL/GenBank/DDBJ whole genome shotgun (WGS) entry which is preliminary data.</text>
</comment>
<feature type="region of interest" description="Disordered" evidence="12">
    <location>
        <begin position="1"/>
        <end position="38"/>
    </location>
</feature>
<feature type="compositionally biased region" description="Low complexity" evidence="12">
    <location>
        <begin position="19"/>
        <end position="30"/>
    </location>
</feature>
<accession>A0ABQ2SWY1</accession>
<evidence type="ECO:0000256" key="7">
    <source>
        <dbReference type="ARBA" id="ARBA00023015"/>
    </source>
</evidence>
<protein>
    <recommendedName>
        <fullName evidence="9 10">Transcription termination factor Rho</fullName>
        <ecNumber evidence="9 10">3.6.4.-</ecNumber>
    </recommendedName>
    <alternativeName>
        <fullName evidence="9">ATP-dependent helicase Rho</fullName>
    </alternativeName>
</protein>
<evidence type="ECO:0000313" key="15">
    <source>
        <dbReference type="Proteomes" id="UP000659767"/>
    </source>
</evidence>
<feature type="compositionally biased region" description="Basic and acidic residues" evidence="12">
    <location>
        <begin position="160"/>
        <end position="230"/>
    </location>
</feature>
<dbReference type="InterPro" id="IPR011113">
    <property type="entry name" value="Rho_RNA-bd"/>
</dbReference>
<proteinExistence type="inferred from homology"/>
<keyword evidence="8 9" id="KW-0804">Transcription</keyword>
<keyword evidence="5 9" id="KW-0067">ATP-binding</keyword>
<dbReference type="SUPFAM" id="SSF50249">
    <property type="entry name" value="Nucleic acid-binding proteins"/>
    <property type="match status" value="1"/>
</dbReference>
<feature type="region of interest" description="Disordered" evidence="12">
    <location>
        <begin position="76"/>
        <end position="284"/>
    </location>
</feature>
<dbReference type="InterPro" id="IPR036269">
    <property type="entry name" value="Rho_N_sf"/>
</dbReference>
<feature type="domain" description="Rho RNA-BD" evidence="13">
    <location>
        <begin position="299"/>
        <end position="374"/>
    </location>
</feature>
<dbReference type="NCBIfam" id="NF006886">
    <property type="entry name" value="PRK09376.1"/>
    <property type="match status" value="1"/>
</dbReference>
<evidence type="ECO:0000259" key="13">
    <source>
        <dbReference type="PROSITE" id="PS51856"/>
    </source>
</evidence>
<feature type="binding site" evidence="9">
    <location>
        <begin position="417"/>
        <end position="422"/>
    </location>
    <ligand>
        <name>ATP</name>
        <dbReference type="ChEBI" id="CHEBI:30616"/>
    </ligand>
</feature>
<dbReference type="InterPro" id="IPR004665">
    <property type="entry name" value="Term_rho"/>
</dbReference>
<feature type="compositionally biased region" description="Low complexity" evidence="12">
    <location>
        <begin position="82"/>
        <end position="96"/>
    </location>
</feature>
<dbReference type="InterPro" id="IPR041703">
    <property type="entry name" value="Rho_factor_ATP-bd"/>
</dbReference>
<keyword evidence="4 9" id="KW-0347">Helicase</keyword>
<dbReference type="PANTHER" id="PTHR46425">
    <property type="entry name" value="TRANSCRIPTION TERMINATION FACTOR RHO"/>
    <property type="match status" value="1"/>
</dbReference>
<evidence type="ECO:0000256" key="4">
    <source>
        <dbReference type="ARBA" id="ARBA00022806"/>
    </source>
</evidence>
<name>A0ABQ2SWY1_STRBA</name>
<reference evidence="15" key="1">
    <citation type="journal article" date="2019" name="Int. J. Syst. Evol. Microbiol.">
        <title>The Global Catalogue of Microorganisms (GCM) 10K type strain sequencing project: providing services to taxonomists for standard genome sequencing and annotation.</title>
        <authorList>
            <consortium name="The Broad Institute Genomics Platform"/>
            <consortium name="The Broad Institute Genome Sequencing Center for Infectious Disease"/>
            <person name="Wu L."/>
            <person name="Ma J."/>
        </authorList>
    </citation>
    <scope>NUCLEOTIDE SEQUENCE [LARGE SCALE GENOMIC DNA]</scope>
    <source>
        <strain evidence="15">JCM 4350</strain>
    </source>
</reference>
<dbReference type="InterPro" id="IPR027417">
    <property type="entry name" value="P-loop_NTPase"/>
</dbReference>
<evidence type="ECO:0000313" key="14">
    <source>
        <dbReference type="EMBL" id="GGS40748.1"/>
    </source>
</evidence>
<evidence type="ECO:0000256" key="6">
    <source>
        <dbReference type="ARBA" id="ARBA00022884"/>
    </source>
</evidence>
<feature type="compositionally biased region" description="Basic residues" evidence="12">
    <location>
        <begin position="268"/>
        <end position="282"/>
    </location>
</feature>
<feature type="compositionally biased region" description="Low complexity" evidence="12">
    <location>
        <begin position="114"/>
        <end position="126"/>
    </location>
</feature>
<evidence type="ECO:0000256" key="12">
    <source>
        <dbReference type="SAM" id="MobiDB-lite"/>
    </source>
</evidence>
<keyword evidence="2 9" id="KW-0547">Nucleotide-binding</keyword>
<dbReference type="InterPro" id="IPR011129">
    <property type="entry name" value="CSD"/>
</dbReference>
<dbReference type="CDD" id="cd01128">
    <property type="entry name" value="rho_factor_C"/>
    <property type="match status" value="1"/>
</dbReference>
<dbReference type="SMART" id="SM00382">
    <property type="entry name" value="AAA"/>
    <property type="match status" value="1"/>
</dbReference>
<dbReference type="InterPro" id="IPR003593">
    <property type="entry name" value="AAA+_ATPase"/>
</dbReference>
<sequence>MSDTTDLMGVTADKNVDSAAPAEGAATGTTARRRRSGTGLEGMVLAELQQVASGLGIRGTARMRKSQLIEVIKEAQAGGGSAAPKASSQAAEAPAEAESKPKRRATSKARTGDEGAAAAAEKSTAAQQQIDIPGQPASDEQPAGERRRRRATAQAGSPDTKTEAKTEVKVKAEPEDRQKTEERAEPKGDARGENATDTAEGRRGDRQGQGRGDREGRRERQRDRRNKGDDQGQQGGGGQRPQRQGQGQGQQNRDNGPQDDFDDEAGGRRGRRGRYRDRRGRRGRDDFAGDVQVAEDDVLIPVAGILDILDNYAFIRTSGYLPGPNDVYVSLAQVRKNGLRKGDHVTGAVRQPKDGERREKFNALVRLDSVNGMAPESGRGRPEFQKLTPLYPQDRLRLETDSNILTTRIIDLVAPIGKGQRGLIVAPPKTGKTMILQAIANAITVNSPECHLMVVLVDERPEEVTDMQRSVKGEVISSTFDRPAEDHTTVAELAIERAKRLVELGHDVVVLLDSITRLGRAYNLAAPASGRILSGGVDSTALYPPKRFFGAARNIEDGGSLTILATALVETGSRMDEVIFEEFKGTGNMELKLDRKLSDKRIFPAVDVDASSTRKEEILLGTDELAVVWKLRRVLHALDQQQAIELLLDRMKKTQSNAEFLLQIQKTTPGSGNGND</sequence>
<evidence type="ECO:0000256" key="2">
    <source>
        <dbReference type="ARBA" id="ARBA00022741"/>
    </source>
</evidence>
<dbReference type="Proteomes" id="UP000659767">
    <property type="component" value="Unassembled WGS sequence"/>
</dbReference>
<organism evidence="14 15">
    <name type="scientific">Streptomyces badius</name>
    <dbReference type="NCBI Taxonomy" id="1941"/>
    <lineage>
        <taxon>Bacteria</taxon>
        <taxon>Bacillati</taxon>
        <taxon>Actinomycetota</taxon>
        <taxon>Actinomycetes</taxon>
        <taxon>Kitasatosporales</taxon>
        <taxon>Streptomycetaceae</taxon>
        <taxon>Streptomyces</taxon>
    </lineage>
</organism>
<dbReference type="NCBIfam" id="TIGR00767">
    <property type="entry name" value="rho"/>
    <property type="match status" value="1"/>
</dbReference>
<comment type="similarity">
    <text evidence="9 11">Belongs to the Rho family.</text>
</comment>